<dbReference type="Pfam" id="PF05016">
    <property type="entry name" value="ParE_toxin"/>
    <property type="match status" value="1"/>
</dbReference>
<evidence type="ECO:0000313" key="3">
    <source>
        <dbReference type="Proteomes" id="UP000229740"/>
    </source>
</evidence>
<dbReference type="InterPro" id="IPR035093">
    <property type="entry name" value="RelE/ParE_toxin_dom_sf"/>
</dbReference>
<keyword evidence="1" id="KW-1277">Toxin-antitoxin system</keyword>
<dbReference type="Gene3D" id="3.30.2310.20">
    <property type="entry name" value="RelE-like"/>
    <property type="match status" value="1"/>
</dbReference>
<proteinExistence type="predicted"/>
<evidence type="ECO:0000256" key="1">
    <source>
        <dbReference type="ARBA" id="ARBA00022649"/>
    </source>
</evidence>
<organism evidence="2 3">
    <name type="scientific">candidate division KSB3 bacterium</name>
    <dbReference type="NCBI Taxonomy" id="2044937"/>
    <lineage>
        <taxon>Bacteria</taxon>
        <taxon>candidate division KSB3</taxon>
    </lineage>
</organism>
<evidence type="ECO:0000313" key="2">
    <source>
        <dbReference type="EMBL" id="PID55486.1"/>
    </source>
</evidence>
<dbReference type="AlphaFoldDB" id="A0A2G6E073"/>
<dbReference type="Proteomes" id="UP000229740">
    <property type="component" value="Unassembled WGS sequence"/>
</dbReference>
<dbReference type="EMBL" id="PDPS01000093">
    <property type="protein sequence ID" value="PID55486.1"/>
    <property type="molecule type" value="Genomic_DNA"/>
</dbReference>
<gene>
    <name evidence="2" type="ORF">CSB45_15805</name>
</gene>
<reference evidence="2 3" key="1">
    <citation type="submission" date="2017-10" db="EMBL/GenBank/DDBJ databases">
        <title>Novel microbial diversity and functional potential in the marine mammal oral microbiome.</title>
        <authorList>
            <person name="Dudek N.K."/>
            <person name="Sun C.L."/>
            <person name="Burstein D."/>
            <person name="Kantor R.S."/>
            <person name="Aliaga Goltsman D.S."/>
            <person name="Bik E.M."/>
            <person name="Thomas B.C."/>
            <person name="Banfield J.F."/>
            <person name="Relman D.A."/>
        </authorList>
    </citation>
    <scope>NUCLEOTIDE SEQUENCE [LARGE SCALE GENOMIC DNA]</scope>
    <source>
        <strain evidence="2">DOLZORAL124_49_17</strain>
    </source>
</reference>
<dbReference type="InterPro" id="IPR007712">
    <property type="entry name" value="RelE/ParE_toxin"/>
</dbReference>
<protein>
    <submittedName>
        <fullName evidence="2">Plasmid stabilization protein</fullName>
    </submittedName>
</protein>
<sequence length="109" mass="12978">MERDEEIESGKVKALSHSPSLHTELEEVRDYYESQSIGLGRDFVDEFERQVLRIAAMPERWMVVRGDLRRSLMKRFPYVIFFRILEGDAIRVTVVKHVKRHPSFGMRRK</sequence>
<name>A0A2G6E073_9BACT</name>
<accession>A0A2G6E073</accession>
<comment type="caution">
    <text evidence="2">The sequence shown here is derived from an EMBL/GenBank/DDBJ whole genome shotgun (WGS) entry which is preliminary data.</text>
</comment>